<dbReference type="NCBIfam" id="NF004489">
    <property type="entry name" value="PRK05819.1"/>
    <property type="match status" value="1"/>
</dbReference>
<dbReference type="Gene3D" id="3.40.50.1580">
    <property type="entry name" value="Nucleoside phosphorylase domain"/>
    <property type="match status" value="1"/>
</dbReference>
<name>A0AAE3KWT4_9BACT</name>
<dbReference type="PANTHER" id="PTHR43691">
    <property type="entry name" value="URIDINE PHOSPHORYLASE"/>
    <property type="match status" value="1"/>
</dbReference>
<keyword evidence="3 7" id="KW-0328">Glycosyltransferase</keyword>
<dbReference type="SUPFAM" id="SSF53167">
    <property type="entry name" value="Purine and uridine phosphorylases"/>
    <property type="match status" value="1"/>
</dbReference>
<dbReference type="GO" id="GO:0004850">
    <property type="term" value="F:uridine phosphorylase activity"/>
    <property type="evidence" value="ECO:0007669"/>
    <property type="project" value="UniProtKB-EC"/>
</dbReference>
<dbReference type="Proteomes" id="UP001204144">
    <property type="component" value="Unassembled WGS sequence"/>
</dbReference>
<keyword evidence="8" id="KW-1185">Reference proteome</keyword>
<evidence type="ECO:0000313" key="8">
    <source>
        <dbReference type="Proteomes" id="UP001204144"/>
    </source>
</evidence>
<evidence type="ECO:0000256" key="5">
    <source>
        <dbReference type="ARBA" id="ARBA00048447"/>
    </source>
</evidence>
<dbReference type="Pfam" id="PF01048">
    <property type="entry name" value="PNP_UDP_1"/>
    <property type="match status" value="1"/>
</dbReference>
<dbReference type="AlphaFoldDB" id="A0AAE3KWT4"/>
<accession>A0AAE3KWT4</accession>
<dbReference type="GO" id="GO:0005829">
    <property type="term" value="C:cytosol"/>
    <property type="evidence" value="ECO:0007669"/>
    <property type="project" value="TreeGrafter"/>
</dbReference>
<dbReference type="InterPro" id="IPR035994">
    <property type="entry name" value="Nucleoside_phosphorylase_sf"/>
</dbReference>
<comment type="catalytic activity">
    <reaction evidence="5">
        <text>uridine + phosphate = alpha-D-ribose 1-phosphate + uracil</text>
        <dbReference type="Rhea" id="RHEA:24388"/>
        <dbReference type="ChEBI" id="CHEBI:16704"/>
        <dbReference type="ChEBI" id="CHEBI:17568"/>
        <dbReference type="ChEBI" id="CHEBI:43474"/>
        <dbReference type="ChEBI" id="CHEBI:57720"/>
        <dbReference type="EC" id="2.4.2.3"/>
    </reaction>
</comment>
<evidence type="ECO:0000313" key="7">
    <source>
        <dbReference type="EMBL" id="MCP9763420.1"/>
    </source>
</evidence>
<dbReference type="CDD" id="cd09006">
    <property type="entry name" value="PNP_EcPNPI-like"/>
    <property type="match status" value="1"/>
</dbReference>
<dbReference type="NCBIfam" id="TIGR00107">
    <property type="entry name" value="deoD"/>
    <property type="match status" value="1"/>
</dbReference>
<evidence type="ECO:0000256" key="4">
    <source>
        <dbReference type="ARBA" id="ARBA00022679"/>
    </source>
</evidence>
<evidence type="ECO:0000256" key="2">
    <source>
        <dbReference type="ARBA" id="ARBA00021980"/>
    </source>
</evidence>
<evidence type="ECO:0000256" key="1">
    <source>
        <dbReference type="ARBA" id="ARBA00011888"/>
    </source>
</evidence>
<keyword evidence="4 7" id="KW-0808">Transferase</keyword>
<dbReference type="RefSeq" id="WP_255037203.1">
    <property type="nucleotide sequence ID" value="NZ_RJUF01000028.1"/>
</dbReference>
<feature type="domain" description="Nucleoside phosphorylase" evidence="6">
    <location>
        <begin position="17"/>
        <end position="223"/>
    </location>
</feature>
<evidence type="ECO:0000259" key="6">
    <source>
        <dbReference type="Pfam" id="PF01048"/>
    </source>
</evidence>
<comment type="caution">
    <text evidence="7">The sequence shown here is derived from an EMBL/GenBank/DDBJ whole genome shotgun (WGS) entry which is preliminary data.</text>
</comment>
<dbReference type="GO" id="GO:0006152">
    <property type="term" value="P:purine nucleoside catabolic process"/>
    <property type="evidence" value="ECO:0007669"/>
    <property type="project" value="TreeGrafter"/>
</dbReference>
<dbReference type="GO" id="GO:0004731">
    <property type="term" value="F:purine-nucleoside phosphorylase activity"/>
    <property type="evidence" value="ECO:0007669"/>
    <property type="project" value="InterPro"/>
</dbReference>
<gene>
    <name evidence="7" type="primary">deoD</name>
    <name evidence="7" type="ORF">EGI31_10675</name>
</gene>
<dbReference type="EC" id="2.4.2.3" evidence="1"/>
<dbReference type="InterPro" id="IPR004402">
    <property type="entry name" value="DeoD-type"/>
</dbReference>
<proteinExistence type="inferred from homology"/>
<evidence type="ECO:0000256" key="3">
    <source>
        <dbReference type="ARBA" id="ARBA00022676"/>
    </source>
</evidence>
<dbReference type="InterPro" id="IPR000845">
    <property type="entry name" value="Nucleoside_phosphorylase_d"/>
</dbReference>
<dbReference type="EMBL" id="RJUF01000028">
    <property type="protein sequence ID" value="MCP9763420.1"/>
    <property type="molecule type" value="Genomic_DNA"/>
</dbReference>
<dbReference type="HAMAP" id="MF_01627">
    <property type="entry name" value="Pur_nucleosid_phosp"/>
    <property type="match status" value="1"/>
</dbReference>
<reference evidence="7 8" key="1">
    <citation type="submission" date="2018-11" db="EMBL/GenBank/DDBJ databases">
        <title>Novel bacteria species description.</title>
        <authorList>
            <person name="Han J.-H."/>
        </authorList>
    </citation>
    <scope>NUCLEOTIDE SEQUENCE [LARGE SCALE GENOMIC DNA]</scope>
    <source>
        <strain evidence="7 8">KCTC23259</strain>
    </source>
</reference>
<sequence>MRSLHLEAEIGQIAETVLLPGDPLRAKFVAENFLTDVVCYNKVRGMYGFTGNYKGQKVSIQGTGMGMGSAGIYIHELINTYRCQNLIRVGTCGSIQPELDLGQVILAMSASGDSDANSLLFKGMHYAATADFDLLYKAYELAKELKIKTHTGSVFSTNTFYDLEPNRWEVWQKHGVLGVDMESQILFTIAKRFGAKALALLTVSDNIITGTASSQQERENTFNDMMKIALGLA</sequence>
<organism evidence="7 8">
    <name type="scientific">Lacihabitans soyangensis</name>
    <dbReference type="NCBI Taxonomy" id="869394"/>
    <lineage>
        <taxon>Bacteria</taxon>
        <taxon>Pseudomonadati</taxon>
        <taxon>Bacteroidota</taxon>
        <taxon>Cytophagia</taxon>
        <taxon>Cytophagales</taxon>
        <taxon>Leadbetterellaceae</taxon>
        <taxon>Lacihabitans</taxon>
    </lineage>
</organism>
<protein>
    <recommendedName>
        <fullName evidence="2">Uridine phosphorylase</fullName>
        <ecNumber evidence="1">2.4.2.3</ecNumber>
    </recommendedName>
</protein>
<dbReference type="PANTHER" id="PTHR43691:SF11">
    <property type="entry name" value="FI09636P-RELATED"/>
    <property type="match status" value="1"/>
</dbReference>